<organism evidence="3">
    <name type="scientific">Calcidiscus leptoporus</name>
    <dbReference type="NCBI Taxonomy" id="127549"/>
    <lineage>
        <taxon>Eukaryota</taxon>
        <taxon>Haptista</taxon>
        <taxon>Haptophyta</taxon>
        <taxon>Prymnesiophyceae</taxon>
        <taxon>Coccolithales</taxon>
        <taxon>Calcidiscaceae</taxon>
        <taxon>Calcidiscus</taxon>
    </lineage>
</organism>
<feature type="region of interest" description="Disordered" evidence="1">
    <location>
        <begin position="196"/>
        <end position="226"/>
    </location>
</feature>
<feature type="domain" description="J" evidence="2">
    <location>
        <begin position="4"/>
        <end position="81"/>
    </location>
</feature>
<feature type="compositionally biased region" description="Basic and acidic residues" evidence="1">
    <location>
        <begin position="206"/>
        <end position="218"/>
    </location>
</feature>
<dbReference type="InterPro" id="IPR050817">
    <property type="entry name" value="DjlA_DnaK_co-chaperone"/>
</dbReference>
<dbReference type="AlphaFoldDB" id="A0A7S0NSC5"/>
<accession>A0A7S0NSC5</accession>
<dbReference type="CDD" id="cd06257">
    <property type="entry name" value="DnaJ"/>
    <property type="match status" value="1"/>
</dbReference>
<dbReference type="EMBL" id="HBER01009115">
    <property type="protein sequence ID" value="CAD8529277.1"/>
    <property type="molecule type" value="Transcribed_RNA"/>
</dbReference>
<dbReference type="SMART" id="SM00271">
    <property type="entry name" value="DnaJ"/>
    <property type="match status" value="1"/>
</dbReference>
<proteinExistence type="predicted"/>
<gene>
    <name evidence="3" type="ORF">CLEP1334_LOCUS4529</name>
</gene>
<name>A0A7S0NSC5_9EUKA</name>
<dbReference type="InterPro" id="IPR001623">
    <property type="entry name" value="DnaJ_domain"/>
</dbReference>
<evidence type="ECO:0000256" key="1">
    <source>
        <dbReference type="SAM" id="MobiDB-lite"/>
    </source>
</evidence>
<dbReference type="PANTHER" id="PTHR24074">
    <property type="entry name" value="CO-CHAPERONE PROTEIN DJLA"/>
    <property type="match status" value="1"/>
</dbReference>
<evidence type="ECO:0000259" key="2">
    <source>
        <dbReference type="PROSITE" id="PS50076"/>
    </source>
</evidence>
<sequence length="226" mass="25530">MCANAFRVLGVASSASHAEIKVAFRALAKEWHPDLHHGARKVAAEEKFKQIQAAYQRLLNTHDEAARPSGSVRRKSRNPYGGKSQYGEAGKAGYDPFKGYMNFNASKETTDVRTRVENARHQRMLVCAGAFTVGLLAVMMTSRRDQKKREKGELVDAYWNQVTRRWEIAPATMLKDPLLSTMVHLKPPEMVHKATPNIRRTKSKARTLDGRNADDAYRARQQGHRT</sequence>
<dbReference type="Pfam" id="PF00226">
    <property type="entry name" value="DnaJ"/>
    <property type="match status" value="1"/>
</dbReference>
<evidence type="ECO:0000313" key="3">
    <source>
        <dbReference type="EMBL" id="CAD8529277.1"/>
    </source>
</evidence>
<dbReference type="PRINTS" id="PR00625">
    <property type="entry name" value="JDOMAIN"/>
</dbReference>
<protein>
    <recommendedName>
        <fullName evidence="2">J domain-containing protein</fullName>
    </recommendedName>
</protein>
<feature type="region of interest" description="Disordered" evidence="1">
    <location>
        <begin position="62"/>
        <end position="87"/>
    </location>
</feature>
<dbReference type="SUPFAM" id="SSF46565">
    <property type="entry name" value="Chaperone J-domain"/>
    <property type="match status" value="1"/>
</dbReference>
<dbReference type="PROSITE" id="PS50076">
    <property type="entry name" value="DNAJ_2"/>
    <property type="match status" value="1"/>
</dbReference>
<dbReference type="Gene3D" id="1.10.287.110">
    <property type="entry name" value="DnaJ domain"/>
    <property type="match status" value="1"/>
</dbReference>
<dbReference type="InterPro" id="IPR036869">
    <property type="entry name" value="J_dom_sf"/>
</dbReference>
<reference evidence="3" key="1">
    <citation type="submission" date="2021-01" db="EMBL/GenBank/DDBJ databases">
        <authorList>
            <person name="Corre E."/>
            <person name="Pelletier E."/>
            <person name="Niang G."/>
            <person name="Scheremetjew M."/>
            <person name="Finn R."/>
            <person name="Kale V."/>
            <person name="Holt S."/>
            <person name="Cochrane G."/>
            <person name="Meng A."/>
            <person name="Brown T."/>
            <person name="Cohen L."/>
        </authorList>
    </citation>
    <scope>NUCLEOTIDE SEQUENCE</scope>
    <source>
        <strain evidence="3">RCC1130</strain>
    </source>
</reference>